<feature type="compositionally biased region" description="Polar residues" evidence="1">
    <location>
        <begin position="119"/>
        <end position="131"/>
    </location>
</feature>
<proteinExistence type="predicted"/>
<reference evidence="2" key="1">
    <citation type="journal article" date="2021" name="Genome Biol. Evol.">
        <title>The assembled and annotated genome of the fairy-ring fungus Marasmius oreades.</title>
        <authorList>
            <person name="Hiltunen M."/>
            <person name="Ament-Velasquez S.L."/>
            <person name="Johannesson H."/>
        </authorList>
    </citation>
    <scope>NUCLEOTIDE SEQUENCE</scope>
    <source>
        <strain evidence="2">03SP1</strain>
    </source>
</reference>
<dbReference type="Proteomes" id="UP001049176">
    <property type="component" value="Chromosome 8"/>
</dbReference>
<gene>
    <name evidence="2" type="ORF">E1B28_012703</name>
</gene>
<sequence>MNNDAKDAHKANKASIDLDNLTPDEMNTINPLDLSQRPRVKDTGQSRQVEDDAAQVLLFKHPISPTKKASTSLRTLANERKEAAKEVVSSSTHSSTPQCASPLLEQYGLLGSQHPAHPSPSTHLLTSQTVSPHLEQQAHLGSHPAHLASPFPEVPPNRALSVAHGVPVGPSYIYNYPHGSYFTSPGPSTVQMFAAPALTSGAPVQMQNTFNPLCTSTPVQSHEPRVMPSTFPAPSSVPALSPKATSVIAPPSTLRSGLTSPSPLSSTTSTSVPTSIPKPASASTPLSAVPDSKLDNDSDVINSTVPGGCFTQAQRSALEAAFSAMNNTMRDCAKETGFTEKSILNRFAATHGFTRKGNVWNIFGSSMRNVQVRALILGKLEGNLKWDGKSNPSKEQTSEAYSIFKKTCDQNGSNDDDSLFKEILVTAATFSAPVELQTQQARHHLFDKASKELGSFGDQMRDCYGITVVAGMTGQSVDDDRSLTYLYDRDKA</sequence>
<dbReference type="RefSeq" id="XP_043005206.1">
    <property type="nucleotide sequence ID" value="XM_043157838.1"/>
</dbReference>
<keyword evidence="3" id="KW-1185">Reference proteome</keyword>
<evidence type="ECO:0000313" key="3">
    <source>
        <dbReference type="Proteomes" id="UP001049176"/>
    </source>
</evidence>
<feature type="compositionally biased region" description="Basic and acidic residues" evidence="1">
    <location>
        <begin position="39"/>
        <end position="48"/>
    </location>
</feature>
<comment type="caution">
    <text evidence="2">The sequence shown here is derived from an EMBL/GenBank/DDBJ whole genome shotgun (WGS) entry which is preliminary data.</text>
</comment>
<feature type="region of interest" description="Disordered" evidence="1">
    <location>
        <begin position="1"/>
        <end position="48"/>
    </location>
</feature>
<dbReference type="OrthoDB" id="10616274at2759"/>
<evidence type="ECO:0000313" key="2">
    <source>
        <dbReference type="EMBL" id="KAG7088735.1"/>
    </source>
</evidence>
<feature type="compositionally biased region" description="Basic and acidic residues" evidence="1">
    <location>
        <begin position="1"/>
        <end position="10"/>
    </location>
</feature>
<feature type="region of interest" description="Disordered" evidence="1">
    <location>
        <begin position="217"/>
        <end position="295"/>
    </location>
</feature>
<name>A0A9P7RST9_9AGAR</name>
<dbReference type="AlphaFoldDB" id="A0A9P7RST9"/>
<dbReference type="EMBL" id="CM032188">
    <property type="protein sequence ID" value="KAG7088735.1"/>
    <property type="molecule type" value="Genomic_DNA"/>
</dbReference>
<feature type="compositionally biased region" description="Low complexity" evidence="1">
    <location>
        <begin position="250"/>
        <end position="277"/>
    </location>
</feature>
<dbReference type="GeneID" id="66081778"/>
<accession>A0A9P7RST9</accession>
<dbReference type="KEGG" id="more:E1B28_012703"/>
<evidence type="ECO:0000256" key="1">
    <source>
        <dbReference type="SAM" id="MobiDB-lite"/>
    </source>
</evidence>
<protein>
    <submittedName>
        <fullName evidence="2">Uncharacterized protein</fullName>
    </submittedName>
</protein>
<feature type="region of interest" description="Disordered" evidence="1">
    <location>
        <begin position="110"/>
        <end position="152"/>
    </location>
</feature>
<organism evidence="2 3">
    <name type="scientific">Marasmius oreades</name>
    <name type="common">fairy-ring Marasmius</name>
    <dbReference type="NCBI Taxonomy" id="181124"/>
    <lineage>
        <taxon>Eukaryota</taxon>
        <taxon>Fungi</taxon>
        <taxon>Dikarya</taxon>
        <taxon>Basidiomycota</taxon>
        <taxon>Agaricomycotina</taxon>
        <taxon>Agaricomycetes</taxon>
        <taxon>Agaricomycetidae</taxon>
        <taxon>Agaricales</taxon>
        <taxon>Marasmiineae</taxon>
        <taxon>Marasmiaceae</taxon>
        <taxon>Marasmius</taxon>
    </lineage>
</organism>